<keyword evidence="1" id="KW-1133">Transmembrane helix</keyword>
<evidence type="ECO:0000313" key="2">
    <source>
        <dbReference type="EMBL" id="QJA60821.1"/>
    </source>
</evidence>
<dbReference type="EMBL" id="MT142383">
    <property type="protein sequence ID" value="QJA79479.1"/>
    <property type="molecule type" value="Genomic_DNA"/>
</dbReference>
<gene>
    <name evidence="3" type="ORF">MM415A00871_0005</name>
    <name evidence="2" type="ORF">MM415B01048_0029</name>
</gene>
<name>A0A6M3IUF9_9ZZZZ</name>
<accession>A0A6M3IUF9</accession>
<evidence type="ECO:0000313" key="3">
    <source>
        <dbReference type="EMBL" id="QJA79479.1"/>
    </source>
</evidence>
<feature type="transmembrane region" description="Helical" evidence="1">
    <location>
        <begin position="23"/>
        <end position="41"/>
    </location>
</feature>
<keyword evidence="1" id="KW-0472">Membrane</keyword>
<sequence>MADELTIGGNKPKKSFLTFLKNFLWLIVSIVWGIIFIYTIVKKNDTHNREIRLLETAFNTREDMLSNNMAILFRQKDSIKGELILQRQLNLDLKSAYDLELITNTNLRNELSQVKVVTITKIDSIFIPYKDTNYLDTKSIIRVPKPFSLSNEYFAIAGEVRWNGVIATPSVKNMQTITIGEARPEGMFGFLKKSVPVVEIKNANPYSQTIEMSNVVIIQSPPKWYETRFFQISAGFGAGLIVGLIAK</sequence>
<organism evidence="2">
    <name type="scientific">viral metagenome</name>
    <dbReference type="NCBI Taxonomy" id="1070528"/>
    <lineage>
        <taxon>unclassified sequences</taxon>
        <taxon>metagenomes</taxon>
        <taxon>organismal metagenomes</taxon>
    </lineage>
</organism>
<evidence type="ECO:0000256" key="1">
    <source>
        <dbReference type="SAM" id="Phobius"/>
    </source>
</evidence>
<reference evidence="2" key="1">
    <citation type="submission" date="2020-03" db="EMBL/GenBank/DDBJ databases">
        <title>The deep terrestrial virosphere.</title>
        <authorList>
            <person name="Holmfeldt K."/>
            <person name="Nilsson E."/>
            <person name="Simone D."/>
            <person name="Lopez-Fernandez M."/>
            <person name="Wu X."/>
            <person name="de Brujin I."/>
            <person name="Lundin D."/>
            <person name="Andersson A."/>
            <person name="Bertilsson S."/>
            <person name="Dopson M."/>
        </authorList>
    </citation>
    <scope>NUCLEOTIDE SEQUENCE</scope>
    <source>
        <strain evidence="3">MM415A00871</strain>
        <strain evidence="2">MM415B01048</strain>
    </source>
</reference>
<proteinExistence type="predicted"/>
<protein>
    <submittedName>
        <fullName evidence="2">Uncharacterized protein</fullName>
    </submittedName>
</protein>
<dbReference type="EMBL" id="MT141421">
    <property type="protein sequence ID" value="QJA60821.1"/>
    <property type="molecule type" value="Genomic_DNA"/>
</dbReference>
<feature type="transmembrane region" description="Helical" evidence="1">
    <location>
        <begin position="229"/>
        <end position="246"/>
    </location>
</feature>
<dbReference type="AlphaFoldDB" id="A0A6M3IUF9"/>
<keyword evidence="1" id="KW-0812">Transmembrane</keyword>